<dbReference type="AlphaFoldDB" id="A0A432E001"/>
<proteinExistence type="predicted"/>
<dbReference type="EMBL" id="RYFC01000001">
    <property type="protein sequence ID" value="RTZ49945.1"/>
    <property type="molecule type" value="Genomic_DNA"/>
</dbReference>
<gene>
    <name evidence="1" type="ORF">EJ377_07400</name>
</gene>
<evidence type="ECO:0000313" key="2">
    <source>
        <dbReference type="Proteomes" id="UP000276953"/>
    </source>
</evidence>
<comment type="caution">
    <text evidence="1">The sequence shown here is derived from an EMBL/GenBank/DDBJ whole genome shotgun (WGS) entry which is preliminary data.</text>
</comment>
<accession>A0A432E001</accession>
<protein>
    <submittedName>
        <fullName evidence="1">Uncharacterized protein</fullName>
    </submittedName>
</protein>
<sequence length="90" mass="10550">MAGRKEFILNGLSYDIISVSIVNGKKHISVILTKRYHHQFITGFFKKTGGQKTYIKRQIDLPVHEKNIFKTSHFFVDFDKNDLRFTSVFI</sequence>
<name>A0A432E001_9FLAO</name>
<evidence type="ECO:0000313" key="1">
    <source>
        <dbReference type="EMBL" id="RTZ49945.1"/>
    </source>
</evidence>
<organism evidence="1 2">
    <name type="scientific">Chryseobacterium arthrosphaerae</name>
    <dbReference type="NCBI Taxonomy" id="651561"/>
    <lineage>
        <taxon>Bacteria</taxon>
        <taxon>Pseudomonadati</taxon>
        <taxon>Bacteroidota</taxon>
        <taxon>Flavobacteriia</taxon>
        <taxon>Flavobacteriales</taxon>
        <taxon>Weeksellaceae</taxon>
        <taxon>Chryseobacterium group</taxon>
        <taxon>Chryseobacterium</taxon>
    </lineage>
</organism>
<reference evidence="1 2" key="1">
    <citation type="submission" date="2018-12" db="EMBL/GenBank/DDBJ databases">
        <title>Draft Genome Sequence of Chryseobacterium arthrosphaerae strain ED882-96 Isolated from the Blood of a Patient with Liver Cirrhosis in Taiwan.</title>
        <authorList>
            <person name="Lin J.-N."/>
            <person name="Lai C.-H."/>
            <person name="Yang C.-H."/>
            <person name="Huang Y.-H."/>
        </authorList>
    </citation>
    <scope>NUCLEOTIDE SEQUENCE [LARGE SCALE GENOMIC DNA]</scope>
    <source>
        <strain evidence="1 2">ED882-96</strain>
    </source>
</reference>
<dbReference type="Proteomes" id="UP000276953">
    <property type="component" value="Unassembled WGS sequence"/>
</dbReference>